<dbReference type="Proteomes" id="UP001434883">
    <property type="component" value="Unassembled WGS sequence"/>
</dbReference>
<evidence type="ECO:0008006" key="4">
    <source>
        <dbReference type="Google" id="ProtNLM"/>
    </source>
</evidence>
<organism evidence="2 3">
    <name type="scientific">Xenoophorus captivus</name>
    <dbReference type="NCBI Taxonomy" id="1517983"/>
    <lineage>
        <taxon>Eukaryota</taxon>
        <taxon>Metazoa</taxon>
        <taxon>Chordata</taxon>
        <taxon>Craniata</taxon>
        <taxon>Vertebrata</taxon>
        <taxon>Euteleostomi</taxon>
        <taxon>Actinopterygii</taxon>
        <taxon>Neopterygii</taxon>
        <taxon>Teleostei</taxon>
        <taxon>Neoteleostei</taxon>
        <taxon>Acanthomorphata</taxon>
        <taxon>Ovalentaria</taxon>
        <taxon>Atherinomorphae</taxon>
        <taxon>Cyprinodontiformes</taxon>
        <taxon>Goodeidae</taxon>
        <taxon>Xenoophorus</taxon>
    </lineage>
</organism>
<keyword evidence="3" id="KW-1185">Reference proteome</keyword>
<evidence type="ECO:0000313" key="3">
    <source>
        <dbReference type="Proteomes" id="UP001434883"/>
    </source>
</evidence>
<proteinExistence type="predicted"/>
<protein>
    <recommendedName>
        <fullName evidence="4">Secreted protein</fullName>
    </recommendedName>
</protein>
<evidence type="ECO:0000256" key="1">
    <source>
        <dbReference type="SAM" id="SignalP"/>
    </source>
</evidence>
<sequence length="110" mass="12557">MSGGFFCLFFNVLVFGAFWECTTHKTSYLPSVFSRDGDILDRAEFSLQQIHRLMLEACVKSRNFPRCFICSSVKSLSNEMSNSRCSVGAQMTSLQLSSLRHIIVSWTWNN</sequence>
<feature type="chain" id="PRO_5046670790" description="Secreted protein" evidence="1">
    <location>
        <begin position="17"/>
        <end position="110"/>
    </location>
</feature>
<dbReference type="EMBL" id="JAHRIN010077402">
    <property type="protein sequence ID" value="MEQ2218700.1"/>
    <property type="molecule type" value="Genomic_DNA"/>
</dbReference>
<name>A0ABV0SDS2_9TELE</name>
<reference evidence="2 3" key="1">
    <citation type="submission" date="2021-06" db="EMBL/GenBank/DDBJ databases">
        <authorList>
            <person name="Palmer J.M."/>
        </authorList>
    </citation>
    <scope>NUCLEOTIDE SEQUENCE [LARGE SCALE GENOMIC DNA]</scope>
    <source>
        <strain evidence="2 3">XC_2019</strain>
        <tissue evidence="2">Muscle</tissue>
    </source>
</reference>
<evidence type="ECO:0000313" key="2">
    <source>
        <dbReference type="EMBL" id="MEQ2218700.1"/>
    </source>
</evidence>
<keyword evidence="1" id="KW-0732">Signal</keyword>
<comment type="caution">
    <text evidence="2">The sequence shown here is derived from an EMBL/GenBank/DDBJ whole genome shotgun (WGS) entry which is preliminary data.</text>
</comment>
<feature type="signal peptide" evidence="1">
    <location>
        <begin position="1"/>
        <end position="16"/>
    </location>
</feature>
<gene>
    <name evidence="2" type="ORF">XENOCAPTIV_006970</name>
</gene>
<accession>A0ABV0SDS2</accession>